<dbReference type="Gene3D" id="3.40.50.720">
    <property type="entry name" value="NAD(P)-binding Rossmann-like Domain"/>
    <property type="match status" value="1"/>
</dbReference>
<accession>A0A852ZB66</accession>
<gene>
    <name evidence="2" type="ORF">F4554_002792</name>
</gene>
<keyword evidence="3" id="KW-1185">Reference proteome</keyword>
<dbReference type="NCBIfam" id="NF004513">
    <property type="entry name" value="PRK05854.1"/>
    <property type="match status" value="1"/>
</dbReference>
<reference evidence="2 3" key="1">
    <citation type="submission" date="2020-07" db="EMBL/GenBank/DDBJ databases">
        <title>Sequencing the genomes of 1000 actinobacteria strains.</title>
        <authorList>
            <person name="Klenk H.-P."/>
        </authorList>
    </citation>
    <scope>NUCLEOTIDE SEQUENCE [LARGE SCALE GENOMIC DNA]</scope>
    <source>
        <strain evidence="2 3">DSM 18448</strain>
    </source>
</reference>
<dbReference type="EMBL" id="JACBZH010000001">
    <property type="protein sequence ID" value="NYH90154.1"/>
    <property type="molecule type" value="Genomic_DNA"/>
</dbReference>
<name>A0A852ZB66_9ACTN</name>
<dbReference type="SUPFAM" id="SSF51735">
    <property type="entry name" value="NAD(P)-binding Rossmann-fold domains"/>
    <property type="match status" value="1"/>
</dbReference>
<dbReference type="Proteomes" id="UP000579605">
    <property type="component" value="Unassembled WGS sequence"/>
</dbReference>
<evidence type="ECO:0000313" key="2">
    <source>
        <dbReference type="EMBL" id="NYH90154.1"/>
    </source>
</evidence>
<dbReference type="Pfam" id="PF00106">
    <property type="entry name" value="adh_short"/>
    <property type="match status" value="1"/>
</dbReference>
<comment type="caution">
    <text evidence="2">The sequence shown here is derived from an EMBL/GenBank/DDBJ whole genome shotgun (WGS) entry which is preliminary data.</text>
</comment>
<dbReference type="CDD" id="cd05327">
    <property type="entry name" value="retinol-DH_like_SDR_c_like"/>
    <property type="match status" value="1"/>
</dbReference>
<evidence type="ECO:0000256" key="1">
    <source>
        <dbReference type="ARBA" id="ARBA00023002"/>
    </source>
</evidence>
<dbReference type="InterPro" id="IPR002347">
    <property type="entry name" value="SDR_fam"/>
</dbReference>
<protein>
    <submittedName>
        <fullName evidence="2">NAD(P)-dependent dehydrogenase (Short-subunit alcohol dehydrogenase family)</fullName>
    </submittedName>
</protein>
<dbReference type="AlphaFoldDB" id="A0A852ZB66"/>
<keyword evidence="1" id="KW-0560">Oxidoreductase</keyword>
<proteinExistence type="predicted"/>
<organism evidence="2 3">
    <name type="scientific">Actinopolymorpha rutila</name>
    <dbReference type="NCBI Taxonomy" id="446787"/>
    <lineage>
        <taxon>Bacteria</taxon>
        <taxon>Bacillati</taxon>
        <taxon>Actinomycetota</taxon>
        <taxon>Actinomycetes</taxon>
        <taxon>Propionibacteriales</taxon>
        <taxon>Actinopolymorphaceae</taxon>
        <taxon>Actinopolymorpha</taxon>
    </lineage>
</organism>
<dbReference type="NCBIfam" id="NF004846">
    <property type="entry name" value="PRK06197.1"/>
    <property type="match status" value="1"/>
</dbReference>
<dbReference type="GO" id="GO:0016491">
    <property type="term" value="F:oxidoreductase activity"/>
    <property type="evidence" value="ECO:0007669"/>
    <property type="project" value="UniProtKB-KW"/>
</dbReference>
<dbReference type="PANTHER" id="PTHR43157">
    <property type="entry name" value="PHOSPHATIDYLINOSITOL-GLYCAN BIOSYNTHESIS CLASS F PROTEIN-RELATED"/>
    <property type="match status" value="1"/>
</dbReference>
<dbReference type="PRINTS" id="PR00081">
    <property type="entry name" value="GDHRDH"/>
</dbReference>
<sequence>MASPSWTADQIPDLTGRTAVVTGANAGLGYHVALELARYGATVVLACRDPRRGEAALARIRRELARPAVELRPLDLGDLSSVRGFADDVTAEHPALDLLVNNAGIMALPRALTADGFERQLGVNHLGHFALTGLLLPALRAAQEEPRVVTVSSQMHAMGAIDFDDLMSEHRYGPWRAYGQSKLANLLFTFELQRRADRAGVPLTSVATHPGYAATNLQNAAAQTRRRAWVRHASAAVTRLVAQPAAQGALTTLYAATMPDVRGGEFFGPDSFGGSRGHPTRVKASAKAYDPETAARLWERSAELTDVAFKELDWSP</sequence>
<dbReference type="InterPro" id="IPR036291">
    <property type="entry name" value="NAD(P)-bd_dom_sf"/>
</dbReference>
<dbReference type="RefSeq" id="WP_179787759.1">
    <property type="nucleotide sequence ID" value="NZ_BAAARR010000024.1"/>
</dbReference>
<evidence type="ECO:0000313" key="3">
    <source>
        <dbReference type="Proteomes" id="UP000579605"/>
    </source>
</evidence>
<dbReference type="PANTHER" id="PTHR43157:SF31">
    <property type="entry name" value="PHOSPHATIDYLINOSITOL-GLYCAN BIOSYNTHESIS CLASS F PROTEIN"/>
    <property type="match status" value="1"/>
</dbReference>